<comment type="caution">
    <text evidence="1">The sequence shown here is derived from an EMBL/GenBank/DDBJ whole genome shotgun (WGS) entry which is preliminary data.</text>
</comment>
<accession>A0A6L6PC87</accession>
<name>A0A6L6PC87_9BURK</name>
<evidence type="ECO:0000313" key="2">
    <source>
        <dbReference type="Proteomes" id="UP000475582"/>
    </source>
</evidence>
<reference evidence="1 2" key="1">
    <citation type="submission" date="2019-11" db="EMBL/GenBank/DDBJ databases">
        <title>Type strains purchased from KCTC, JCM and DSMZ.</title>
        <authorList>
            <person name="Lu H."/>
        </authorList>
    </citation>
    <scope>NUCLEOTIDE SEQUENCE [LARGE SCALE GENOMIC DNA]</scope>
    <source>
        <strain evidence="1 2">KCTC 22382</strain>
    </source>
</reference>
<gene>
    <name evidence="1" type="ORF">GM676_01570</name>
</gene>
<evidence type="ECO:0000313" key="1">
    <source>
        <dbReference type="EMBL" id="MTV36269.1"/>
    </source>
</evidence>
<sequence length="82" mass="9269">MNAITKEHRMELARVSLWPLTSRAVRAAVLMIAGMSKERADDHLDSFTPEERTAIWAAASTLERDAQIVAQCAERFYVVRAH</sequence>
<keyword evidence="2" id="KW-1185">Reference proteome</keyword>
<dbReference type="AlphaFoldDB" id="A0A6L6PC87"/>
<protein>
    <submittedName>
        <fullName evidence="1">Uncharacterized protein</fullName>
    </submittedName>
</protein>
<proteinExistence type="predicted"/>
<organism evidence="1 2">
    <name type="scientific">Duganella radicis</name>
    <dbReference type="NCBI Taxonomy" id="551988"/>
    <lineage>
        <taxon>Bacteria</taxon>
        <taxon>Pseudomonadati</taxon>
        <taxon>Pseudomonadota</taxon>
        <taxon>Betaproteobacteria</taxon>
        <taxon>Burkholderiales</taxon>
        <taxon>Oxalobacteraceae</taxon>
        <taxon>Telluria group</taxon>
        <taxon>Duganella</taxon>
    </lineage>
</organism>
<dbReference type="Proteomes" id="UP000475582">
    <property type="component" value="Unassembled WGS sequence"/>
</dbReference>
<dbReference type="EMBL" id="WNKY01000001">
    <property type="protein sequence ID" value="MTV36269.1"/>
    <property type="molecule type" value="Genomic_DNA"/>
</dbReference>
<dbReference type="RefSeq" id="WP_155461613.1">
    <property type="nucleotide sequence ID" value="NZ_WNKY01000001.1"/>
</dbReference>